<dbReference type="GO" id="GO:0004197">
    <property type="term" value="F:cysteine-type endopeptidase activity"/>
    <property type="evidence" value="ECO:0007669"/>
    <property type="project" value="InterPro"/>
</dbReference>
<organism evidence="5">
    <name type="scientific">Fonticula alba</name>
    <name type="common">Slime mold</name>
    <dbReference type="NCBI Taxonomy" id="691883"/>
    <lineage>
        <taxon>Eukaryota</taxon>
        <taxon>Rotosphaerida</taxon>
        <taxon>Fonticulaceae</taxon>
        <taxon>Fonticula</taxon>
    </lineage>
</organism>
<evidence type="ECO:0000256" key="2">
    <source>
        <dbReference type="ARBA" id="ARBA00022737"/>
    </source>
</evidence>
<dbReference type="AlphaFoldDB" id="A0A058ZAG1"/>
<dbReference type="RefSeq" id="XP_009494482.1">
    <property type="nucleotide sequence ID" value="XM_009496207.1"/>
</dbReference>
<feature type="region of interest" description="Disordered" evidence="3">
    <location>
        <begin position="476"/>
        <end position="560"/>
    </location>
</feature>
<feature type="region of interest" description="Disordered" evidence="3">
    <location>
        <begin position="601"/>
        <end position="628"/>
    </location>
</feature>
<feature type="region of interest" description="Disordered" evidence="3">
    <location>
        <begin position="932"/>
        <end position="955"/>
    </location>
</feature>
<evidence type="ECO:0000313" key="6">
    <source>
        <dbReference type="Proteomes" id="UP000030693"/>
    </source>
</evidence>
<evidence type="ECO:0000313" key="5">
    <source>
        <dbReference type="EMBL" id="KCV71359.1"/>
    </source>
</evidence>
<feature type="domain" description="Peptidase C14 caspase" evidence="4">
    <location>
        <begin position="667"/>
        <end position="1053"/>
    </location>
</feature>
<dbReference type="InterPro" id="IPR029030">
    <property type="entry name" value="Caspase-like_dom_sf"/>
</dbReference>
<proteinExistence type="predicted"/>
<dbReference type="PANTHER" id="PTHR45617:SF173">
    <property type="entry name" value="RE54577P"/>
    <property type="match status" value="1"/>
</dbReference>
<evidence type="ECO:0000256" key="3">
    <source>
        <dbReference type="SAM" id="MobiDB-lite"/>
    </source>
</evidence>
<dbReference type="Proteomes" id="UP000030693">
    <property type="component" value="Unassembled WGS sequence"/>
</dbReference>
<feature type="compositionally biased region" description="Polar residues" evidence="3">
    <location>
        <begin position="502"/>
        <end position="516"/>
    </location>
</feature>
<dbReference type="GO" id="GO:0006508">
    <property type="term" value="P:proteolysis"/>
    <property type="evidence" value="ECO:0007669"/>
    <property type="project" value="InterPro"/>
</dbReference>
<sequence>MGHGDSPHVPKSPPGEAGESTAPDRRSPSPVAVLSNFLGDLVNLTVLDLSGDSLDDSAFLLLMASLAALDGPPLKELYLADLGLSPQGFSNGLQLVSRQLTCPPKLSGVHSLSLSYNSVASIPASRALCSFIAMLPELQLLFLEHMDLFPWATEFLPLVLPHLPQLQELRLDGNTCTDIEVASIAYQLHGKPLSLLSLRGNPISLNPDLAPSTPLLVQYLDLSESGPLSIGHLSSYFFPGTLVHLRLVSSSLVEMPPGLRSPGFPALRILELSHVPLPSITTSLTHLLGPNLLVLDLSFCNLIPDDLARLALESRQLGNLAYLDLSSNPLVTLDALTTFFQLSFTHLRHLLVLFVDALSIPAPAVVQALLSSVLPPLLWISFQSESPLCAFPSTDAAEPHITSLLQTLMLPAHFGRNLAGLLGSALESPLAGLAPWATRLGAFLADLPRQASALVGFSMANEPGRLPHIRHLEISHPGQLRPMDPGGAPIIPPKALPGAGQPTVTSTTATSDNGVSGITDEVCTGSCSRSDEAPPVDLSTPPPVGSSPEPASVEEEGDEVGFPSPVCMWPALSETPLPAQVPALCALDAQVPAAGCAKAPAARCGRTPTAGDDRPPSPTTAAMATSRSPSMFCLPPSLEEGPPAVPPPLPGCPPAAMGLAPRSGHRKLGLCIGINEYQHFPPLGSAANDAYRIGRRFEELGWSIRYVIGLAGSSGPGAGAGAGAASTGGADGPLPPRPNADSGSATPADGGWSDTTEPIFDYLPPAAELPVDEFGRIRGGPVSTRRLRAALSCLSRTIATSPEPCIVFVFIAAHGCMNSNVTYVLGSECQFDRAYRLDPAGLMPVGFVMGCFRHDASQLTFGLSILDICQTPAPVSWPPTERGLSGGLLQGPGAGRARLMRASWPPTAPSSAGRGEAARRHFVREEGSVRLAAGGRPASPPLPAQSSPGPLSAGTRAEGLRLSQSLAAYFQRRWPEAVALPPQNMVLFYSCLPKAFSYELSKQEHSIFTVVLLEYLFQRRRCIFFVLQQVAQRVSYHSRRLCHRRAQKPCIVHACSNSFELFP</sequence>
<feature type="compositionally biased region" description="Polar residues" evidence="3">
    <location>
        <begin position="619"/>
        <end position="628"/>
    </location>
</feature>
<dbReference type="PROSITE" id="PS51450">
    <property type="entry name" value="LRR"/>
    <property type="match status" value="1"/>
</dbReference>
<keyword evidence="2" id="KW-0677">Repeat</keyword>
<accession>A0A058ZAG1</accession>
<dbReference type="SUPFAM" id="SSF52129">
    <property type="entry name" value="Caspase-like"/>
    <property type="match status" value="1"/>
</dbReference>
<evidence type="ECO:0000256" key="1">
    <source>
        <dbReference type="ARBA" id="ARBA00022614"/>
    </source>
</evidence>
<dbReference type="SUPFAM" id="SSF52047">
    <property type="entry name" value="RNI-like"/>
    <property type="match status" value="1"/>
</dbReference>
<keyword evidence="1" id="KW-0433">Leucine-rich repeat</keyword>
<dbReference type="PANTHER" id="PTHR45617">
    <property type="entry name" value="LEUCINE RICH REPEAT FAMILY PROTEIN"/>
    <property type="match status" value="1"/>
</dbReference>
<dbReference type="InterPro" id="IPR032675">
    <property type="entry name" value="LRR_dom_sf"/>
</dbReference>
<dbReference type="EMBL" id="KB932203">
    <property type="protein sequence ID" value="KCV71359.1"/>
    <property type="molecule type" value="Genomic_DNA"/>
</dbReference>
<dbReference type="GeneID" id="20527036"/>
<dbReference type="InterPro" id="IPR011600">
    <property type="entry name" value="Pept_C14_caspase"/>
</dbReference>
<dbReference type="Pfam" id="PF00656">
    <property type="entry name" value="Peptidase_C14"/>
    <property type="match status" value="1"/>
</dbReference>
<gene>
    <name evidence="5" type="ORF">H696_02311</name>
</gene>
<reference evidence="5" key="1">
    <citation type="submission" date="2013-04" db="EMBL/GenBank/DDBJ databases">
        <title>The Genome Sequence of Fonticula alba ATCC 38817.</title>
        <authorList>
            <consortium name="The Broad Institute Genomics Platform"/>
            <person name="Russ C."/>
            <person name="Cuomo C."/>
            <person name="Burger G."/>
            <person name="Gray M.W."/>
            <person name="Holland P.W.H."/>
            <person name="King N."/>
            <person name="Lang F.B.F."/>
            <person name="Roger A.J."/>
            <person name="Ruiz-Trillo I."/>
            <person name="Brown M."/>
            <person name="Walker B."/>
            <person name="Young S."/>
            <person name="Zeng Q."/>
            <person name="Gargeya S."/>
            <person name="Fitzgerald M."/>
            <person name="Haas B."/>
            <person name="Abouelleil A."/>
            <person name="Allen A.W."/>
            <person name="Alvarado L."/>
            <person name="Arachchi H.M."/>
            <person name="Berlin A.M."/>
            <person name="Chapman S.B."/>
            <person name="Gainer-Dewar J."/>
            <person name="Goldberg J."/>
            <person name="Griggs A."/>
            <person name="Gujja S."/>
            <person name="Hansen M."/>
            <person name="Howarth C."/>
            <person name="Imamovic A."/>
            <person name="Ireland A."/>
            <person name="Larimer J."/>
            <person name="McCowan C."/>
            <person name="Murphy C."/>
            <person name="Pearson M."/>
            <person name="Poon T.W."/>
            <person name="Priest M."/>
            <person name="Roberts A."/>
            <person name="Saif S."/>
            <person name="Shea T."/>
            <person name="Sisk P."/>
            <person name="Sykes S."/>
            <person name="Wortman J."/>
            <person name="Nusbaum C."/>
            <person name="Birren B."/>
        </authorList>
    </citation>
    <scope>NUCLEOTIDE SEQUENCE [LARGE SCALE GENOMIC DNA]</scope>
    <source>
        <strain evidence="5">ATCC 38817</strain>
    </source>
</reference>
<dbReference type="InterPro" id="IPR001611">
    <property type="entry name" value="Leu-rich_rpt"/>
</dbReference>
<evidence type="ECO:0000259" key="4">
    <source>
        <dbReference type="Pfam" id="PF00656"/>
    </source>
</evidence>
<keyword evidence="6" id="KW-1185">Reference proteome</keyword>
<feature type="region of interest" description="Disordered" evidence="3">
    <location>
        <begin position="717"/>
        <end position="751"/>
    </location>
</feature>
<feature type="compositionally biased region" description="Low complexity" evidence="3">
    <location>
        <begin position="944"/>
        <end position="954"/>
    </location>
</feature>
<protein>
    <recommendedName>
        <fullName evidence="4">Peptidase C14 caspase domain-containing protein</fullName>
    </recommendedName>
</protein>
<feature type="region of interest" description="Disordered" evidence="3">
    <location>
        <begin position="1"/>
        <end position="29"/>
    </location>
</feature>
<name>A0A058ZAG1_FONAL</name>
<dbReference type="Gene3D" id="3.80.10.10">
    <property type="entry name" value="Ribonuclease Inhibitor"/>
    <property type="match status" value="2"/>
</dbReference>